<feature type="region of interest" description="Disordered" evidence="1">
    <location>
        <begin position="190"/>
        <end position="210"/>
    </location>
</feature>
<feature type="compositionally biased region" description="Low complexity" evidence="1">
    <location>
        <begin position="190"/>
        <end position="204"/>
    </location>
</feature>
<proteinExistence type="predicted"/>
<dbReference type="Proteomes" id="UP001215280">
    <property type="component" value="Unassembled WGS sequence"/>
</dbReference>
<dbReference type="EMBL" id="JARJLG010000106">
    <property type="protein sequence ID" value="KAJ7744794.1"/>
    <property type="molecule type" value="Genomic_DNA"/>
</dbReference>
<evidence type="ECO:0000313" key="2">
    <source>
        <dbReference type="EMBL" id="KAJ7744794.1"/>
    </source>
</evidence>
<feature type="region of interest" description="Disordered" evidence="1">
    <location>
        <begin position="46"/>
        <end position="159"/>
    </location>
</feature>
<evidence type="ECO:0000313" key="3">
    <source>
        <dbReference type="Proteomes" id="UP001215280"/>
    </source>
</evidence>
<organism evidence="2 3">
    <name type="scientific">Mycena maculata</name>
    <dbReference type="NCBI Taxonomy" id="230809"/>
    <lineage>
        <taxon>Eukaryota</taxon>
        <taxon>Fungi</taxon>
        <taxon>Dikarya</taxon>
        <taxon>Basidiomycota</taxon>
        <taxon>Agaricomycotina</taxon>
        <taxon>Agaricomycetes</taxon>
        <taxon>Agaricomycetidae</taxon>
        <taxon>Agaricales</taxon>
        <taxon>Marasmiineae</taxon>
        <taxon>Mycenaceae</taxon>
        <taxon>Mycena</taxon>
    </lineage>
</organism>
<reference evidence="2" key="1">
    <citation type="submission" date="2023-03" db="EMBL/GenBank/DDBJ databases">
        <title>Massive genome expansion in bonnet fungi (Mycena s.s.) driven by repeated elements and novel gene families across ecological guilds.</title>
        <authorList>
            <consortium name="Lawrence Berkeley National Laboratory"/>
            <person name="Harder C.B."/>
            <person name="Miyauchi S."/>
            <person name="Viragh M."/>
            <person name="Kuo A."/>
            <person name="Thoen E."/>
            <person name="Andreopoulos B."/>
            <person name="Lu D."/>
            <person name="Skrede I."/>
            <person name="Drula E."/>
            <person name="Henrissat B."/>
            <person name="Morin E."/>
            <person name="Kohler A."/>
            <person name="Barry K."/>
            <person name="LaButti K."/>
            <person name="Morin E."/>
            <person name="Salamov A."/>
            <person name="Lipzen A."/>
            <person name="Mereny Z."/>
            <person name="Hegedus B."/>
            <person name="Baldrian P."/>
            <person name="Stursova M."/>
            <person name="Weitz H."/>
            <person name="Taylor A."/>
            <person name="Grigoriev I.V."/>
            <person name="Nagy L.G."/>
            <person name="Martin F."/>
            <person name="Kauserud H."/>
        </authorList>
    </citation>
    <scope>NUCLEOTIDE SEQUENCE</scope>
    <source>
        <strain evidence="2">CBHHK188m</strain>
    </source>
</reference>
<gene>
    <name evidence="2" type="ORF">DFH07DRAFT_1063336</name>
</gene>
<evidence type="ECO:0000256" key="1">
    <source>
        <dbReference type="SAM" id="MobiDB-lite"/>
    </source>
</evidence>
<feature type="compositionally biased region" description="Polar residues" evidence="1">
    <location>
        <begin position="137"/>
        <end position="154"/>
    </location>
</feature>
<name>A0AAD7ILB1_9AGAR</name>
<feature type="compositionally biased region" description="Low complexity" evidence="1">
    <location>
        <begin position="91"/>
        <end position="104"/>
    </location>
</feature>
<comment type="caution">
    <text evidence="2">The sequence shown here is derived from an EMBL/GenBank/DDBJ whole genome shotgun (WGS) entry which is preliminary data.</text>
</comment>
<protein>
    <submittedName>
        <fullName evidence="2">Uncharacterized protein</fullName>
    </submittedName>
</protein>
<accession>A0AAD7ILB1</accession>
<dbReference type="AlphaFoldDB" id="A0AAD7ILB1"/>
<sequence length="413" mass="44046">MYLTCSAHCLCLLKPRLPPSYFFVSSSDRVHADRHVFSAPLHHLRTPDQTCSVDHSPPCPPPSTRPRLSPAAGVHADSSSAGEQRRHGVRARAAAAADTRGGARSTSAVGPPTLHESTVPPAPYNFDAPASLPSAYASGTTGRTRTPSAASGSRSPLWDMAWTTPPSRPSGSSATRGVWVRTALSHNVSTASMSASSPSKKYSAGRGSKTGLLDEAATRTRSEWPRHSNLPLAPLLDSKRRQRARPAGFYAQASASSAGLGYAWCTHRTPLVLRVAHLTLPTFLAFVRVELPIQRERDEEAWWALSGGGRKEDERCEVGCTVRRVRNGWGPVPAALPRGAHHDPHHAPAPAPLDARRRLPRVQRGRASPSAPTGRCTSPAALAVCRAMNGNVPSRARKTTRGSAGMIESSSIA</sequence>
<feature type="region of interest" description="Disordered" evidence="1">
    <location>
        <begin position="393"/>
        <end position="413"/>
    </location>
</feature>
<keyword evidence="3" id="KW-1185">Reference proteome</keyword>
<feature type="region of interest" description="Disordered" evidence="1">
    <location>
        <begin position="337"/>
        <end position="377"/>
    </location>
</feature>